<proteinExistence type="predicted"/>
<evidence type="ECO:0000313" key="1">
    <source>
        <dbReference type="EMBL" id="EYE90017.1"/>
    </source>
</evidence>
<evidence type="ECO:0000313" key="2">
    <source>
        <dbReference type="Proteomes" id="UP000019804"/>
    </source>
</evidence>
<dbReference type="OrthoDB" id="4311741at2759"/>
<dbReference type="EMBL" id="KK088480">
    <property type="protein sequence ID" value="EYE90017.1"/>
    <property type="molecule type" value="Genomic_DNA"/>
</dbReference>
<dbReference type="GeneID" id="63698421"/>
<dbReference type="RefSeq" id="XP_040633707.1">
    <property type="nucleotide sequence ID" value="XM_040783297.1"/>
</dbReference>
<dbReference type="HOGENOM" id="CLU_2263215_0_0_1"/>
<sequence>MAGKHSAIDRLLTDIKDLLAIVELSSTVNNMASTIESLRVKVDSMSLAVDSLNAKADQVATTIGNLSEKMDKIVTTVEVLRLALQRESYFQDGQGPFVKSPMW</sequence>
<protein>
    <submittedName>
        <fullName evidence="1">Uncharacterized protein</fullName>
    </submittedName>
</protein>
<name>A0A017RZD1_ASPRC</name>
<reference evidence="2" key="1">
    <citation type="journal article" date="2014" name="Nat. Commun.">
        <title>Genomic adaptations of the halophilic Dead Sea filamentous fungus Eurotium rubrum.</title>
        <authorList>
            <person name="Kis-Papo T."/>
            <person name="Weig A.R."/>
            <person name="Riley R."/>
            <person name="Persoh D."/>
            <person name="Salamov A."/>
            <person name="Sun H."/>
            <person name="Lipzen A."/>
            <person name="Wasser S.P."/>
            <person name="Rambold G."/>
            <person name="Grigoriev I.V."/>
            <person name="Nevo E."/>
        </authorList>
    </citation>
    <scope>NUCLEOTIDE SEQUENCE [LARGE SCALE GENOMIC DNA]</scope>
    <source>
        <strain evidence="2">CBS 135680</strain>
    </source>
</reference>
<gene>
    <name evidence="1" type="ORF">EURHEDRAFT_417854</name>
</gene>
<dbReference type="AlphaFoldDB" id="A0A017RZD1"/>
<dbReference type="Gene3D" id="1.20.5.300">
    <property type="match status" value="1"/>
</dbReference>
<keyword evidence="2" id="KW-1185">Reference proteome</keyword>
<dbReference type="Proteomes" id="UP000019804">
    <property type="component" value="Unassembled WGS sequence"/>
</dbReference>
<accession>A0A017RZD1</accession>
<organism evidence="1 2">
    <name type="scientific">Aspergillus ruber (strain CBS 135680)</name>
    <dbReference type="NCBI Taxonomy" id="1388766"/>
    <lineage>
        <taxon>Eukaryota</taxon>
        <taxon>Fungi</taxon>
        <taxon>Dikarya</taxon>
        <taxon>Ascomycota</taxon>
        <taxon>Pezizomycotina</taxon>
        <taxon>Eurotiomycetes</taxon>
        <taxon>Eurotiomycetidae</taxon>
        <taxon>Eurotiales</taxon>
        <taxon>Aspergillaceae</taxon>
        <taxon>Aspergillus</taxon>
        <taxon>Aspergillus subgen. Aspergillus</taxon>
    </lineage>
</organism>